<dbReference type="CDD" id="cd09279">
    <property type="entry name" value="RNase_HI_like"/>
    <property type="match status" value="1"/>
</dbReference>
<keyword evidence="3" id="KW-1185">Reference proteome</keyword>
<dbReference type="Pfam" id="PF13456">
    <property type="entry name" value="RVT_3"/>
    <property type="match status" value="1"/>
</dbReference>
<proteinExistence type="predicted"/>
<dbReference type="Pfam" id="PF00078">
    <property type="entry name" value="RVT_1"/>
    <property type="match status" value="1"/>
</dbReference>
<dbReference type="Gene3D" id="3.30.70.270">
    <property type="match status" value="2"/>
</dbReference>
<dbReference type="Proteomes" id="UP001341281">
    <property type="component" value="Chromosome 09"/>
</dbReference>
<evidence type="ECO:0000313" key="3">
    <source>
        <dbReference type="Proteomes" id="UP001341281"/>
    </source>
</evidence>
<dbReference type="InterPro" id="IPR002156">
    <property type="entry name" value="RNaseH_domain"/>
</dbReference>
<dbReference type="InterPro" id="IPR053134">
    <property type="entry name" value="RNA-dir_DNA_polymerase"/>
</dbReference>
<dbReference type="SUPFAM" id="SSF53098">
    <property type="entry name" value="Ribonuclease H-like"/>
    <property type="match status" value="1"/>
</dbReference>
<dbReference type="InterPro" id="IPR036397">
    <property type="entry name" value="RNaseH_sf"/>
</dbReference>
<dbReference type="PROSITE" id="PS50879">
    <property type="entry name" value="RNASE_H_1"/>
    <property type="match status" value="1"/>
</dbReference>
<organism evidence="2 3">
    <name type="scientific">Paspalum notatum var. saurae</name>
    <dbReference type="NCBI Taxonomy" id="547442"/>
    <lineage>
        <taxon>Eukaryota</taxon>
        <taxon>Viridiplantae</taxon>
        <taxon>Streptophyta</taxon>
        <taxon>Embryophyta</taxon>
        <taxon>Tracheophyta</taxon>
        <taxon>Spermatophyta</taxon>
        <taxon>Magnoliopsida</taxon>
        <taxon>Liliopsida</taxon>
        <taxon>Poales</taxon>
        <taxon>Poaceae</taxon>
        <taxon>PACMAD clade</taxon>
        <taxon>Panicoideae</taxon>
        <taxon>Andropogonodae</taxon>
        <taxon>Paspaleae</taxon>
        <taxon>Paspalinae</taxon>
        <taxon>Paspalum</taxon>
    </lineage>
</organism>
<dbReference type="GO" id="GO:0004523">
    <property type="term" value="F:RNA-DNA hybrid ribonuclease activity"/>
    <property type="evidence" value="ECO:0007669"/>
    <property type="project" value="InterPro"/>
</dbReference>
<feature type="domain" description="RNase H type-1" evidence="1">
    <location>
        <begin position="415"/>
        <end position="497"/>
    </location>
</feature>
<sequence length="497" mass="56631">MPGVPRELAEHQLKVFPNAKPVKQRLRRFTPEKREANRLELTRLKAAGFIREVMHPEWLANLVLVLKKNKKDWRMCVDYTDLNKHCPKDPFGLPRIEQVVDSTAGCALLSFLDCYSGYHQISLATEDQEKTVFITPFGAYCYTSMPFGLKNAGATYQRAIQACLADHWGERVEAYIDDVVIKTKNEGDFIDDLRKVFDSLRKFRWKLNATKCVFSVPAGQLLSFVISNRGIEANPEKIKAILRMHPPRSHKDAQRLTGCMAALSRFISQLGERGMPFYKLLKKVDRFQWTIESHEALDALKKFLTSPPVLKSPDRALPTHRRKICSSTSPVRLMWLAPHWWSSDRMGSTWCPDNTRSTSSARSSVPPKSGRITKWACKLGAHDIEFRPHTAIKTQALVDFVSEWTEHQVPEKLEIMEIWKMYFDGSLKLEGASAGVVFTSPAGEKLKYVLQILFPVSNNAAEYEALLHGLRIAISLRIQRLMAYGDSLVVINQVNKE</sequence>
<dbReference type="CDD" id="cd01647">
    <property type="entry name" value="RT_LTR"/>
    <property type="match status" value="1"/>
</dbReference>
<dbReference type="InterPro" id="IPR043502">
    <property type="entry name" value="DNA/RNA_pol_sf"/>
</dbReference>
<dbReference type="AlphaFoldDB" id="A0AAQ3XDA3"/>
<dbReference type="InterPro" id="IPR043128">
    <property type="entry name" value="Rev_trsase/Diguanyl_cyclase"/>
</dbReference>
<evidence type="ECO:0000313" key="2">
    <source>
        <dbReference type="EMBL" id="WVZ93581.1"/>
    </source>
</evidence>
<reference evidence="2 3" key="1">
    <citation type="submission" date="2024-02" db="EMBL/GenBank/DDBJ databases">
        <title>High-quality chromosome-scale genome assembly of Pensacola bahiagrass (Paspalum notatum Flugge var. saurae).</title>
        <authorList>
            <person name="Vega J.M."/>
            <person name="Podio M."/>
            <person name="Orjuela J."/>
            <person name="Siena L.A."/>
            <person name="Pessino S.C."/>
            <person name="Combes M.C."/>
            <person name="Mariac C."/>
            <person name="Albertini E."/>
            <person name="Pupilli F."/>
            <person name="Ortiz J.P.A."/>
            <person name="Leblanc O."/>
        </authorList>
    </citation>
    <scope>NUCLEOTIDE SEQUENCE [LARGE SCALE GENOMIC DNA]</scope>
    <source>
        <strain evidence="2">R1</strain>
        <tissue evidence="2">Leaf</tissue>
    </source>
</reference>
<dbReference type="SUPFAM" id="SSF56672">
    <property type="entry name" value="DNA/RNA polymerases"/>
    <property type="match status" value="1"/>
</dbReference>
<dbReference type="PANTHER" id="PTHR24559:SF444">
    <property type="entry name" value="REVERSE TRANSCRIPTASE DOMAIN-CONTAINING PROTEIN"/>
    <property type="match status" value="1"/>
</dbReference>
<dbReference type="EMBL" id="CP144753">
    <property type="protein sequence ID" value="WVZ93581.1"/>
    <property type="molecule type" value="Genomic_DNA"/>
</dbReference>
<dbReference type="InterPro" id="IPR012337">
    <property type="entry name" value="RNaseH-like_sf"/>
</dbReference>
<dbReference type="InterPro" id="IPR000477">
    <property type="entry name" value="RT_dom"/>
</dbReference>
<dbReference type="Gene3D" id="3.10.10.10">
    <property type="entry name" value="HIV Type 1 Reverse Transcriptase, subunit A, domain 1"/>
    <property type="match status" value="1"/>
</dbReference>
<dbReference type="PANTHER" id="PTHR24559">
    <property type="entry name" value="TRANSPOSON TY3-I GAG-POL POLYPROTEIN"/>
    <property type="match status" value="1"/>
</dbReference>
<name>A0AAQ3XDA3_PASNO</name>
<evidence type="ECO:0000259" key="1">
    <source>
        <dbReference type="PROSITE" id="PS50879"/>
    </source>
</evidence>
<protein>
    <recommendedName>
        <fullName evidence="1">RNase H type-1 domain-containing protein</fullName>
    </recommendedName>
</protein>
<dbReference type="Gene3D" id="3.30.420.10">
    <property type="entry name" value="Ribonuclease H-like superfamily/Ribonuclease H"/>
    <property type="match status" value="1"/>
</dbReference>
<dbReference type="GO" id="GO:0003676">
    <property type="term" value="F:nucleic acid binding"/>
    <property type="evidence" value="ECO:0007669"/>
    <property type="project" value="InterPro"/>
</dbReference>
<gene>
    <name evidence="2" type="ORF">U9M48_039549</name>
</gene>
<accession>A0AAQ3XDA3</accession>